<dbReference type="InterPro" id="IPR027470">
    <property type="entry name" value="Cation_efflux_CTD"/>
</dbReference>
<comment type="caution">
    <text evidence="12">The sequence shown here is derived from an EMBL/GenBank/DDBJ whole genome shotgun (WGS) entry which is preliminary data.</text>
</comment>
<feature type="transmembrane region" description="Helical" evidence="9">
    <location>
        <begin position="150"/>
        <end position="172"/>
    </location>
</feature>
<dbReference type="EMBL" id="SJPQ01000006">
    <property type="protein sequence ID" value="TWT86138.1"/>
    <property type="molecule type" value="Genomic_DNA"/>
</dbReference>
<feature type="domain" description="Cation efflux protein transmembrane" evidence="10">
    <location>
        <begin position="18"/>
        <end position="203"/>
    </location>
</feature>
<dbReference type="RefSeq" id="WP_146403395.1">
    <property type="nucleotide sequence ID" value="NZ_SJPQ01000006.1"/>
</dbReference>
<dbReference type="PANTHER" id="PTHR11562">
    <property type="entry name" value="CATION EFFLUX PROTEIN/ ZINC TRANSPORTER"/>
    <property type="match status" value="1"/>
</dbReference>
<gene>
    <name evidence="12" type="primary">czcD</name>
    <name evidence="12" type="ORF">Mal64_38780</name>
</gene>
<evidence type="ECO:0000256" key="7">
    <source>
        <dbReference type="ARBA" id="ARBA00023065"/>
    </source>
</evidence>
<dbReference type="SUPFAM" id="SSF160240">
    <property type="entry name" value="Cation efflux protein cytoplasmic domain-like"/>
    <property type="match status" value="1"/>
</dbReference>
<organism evidence="12 13">
    <name type="scientific">Pseudobythopirellula maris</name>
    <dbReference type="NCBI Taxonomy" id="2527991"/>
    <lineage>
        <taxon>Bacteria</taxon>
        <taxon>Pseudomonadati</taxon>
        <taxon>Planctomycetota</taxon>
        <taxon>Planctomycetia</taxon>
        <taxon>Pirellulales</taxon>
        <taxon>Lacipirellulaceae</taxon>
        <taxon>Pseudobythopirellula</taxon>
    </lineage>
</organism>
<evidence type="ECO:0000256" key="1">
    <source>
        <dbReference type="ARBA" id="ARBA00004141"/>
    </source>
</evidence>
<dbReference type="InterPro" id="IPR058533">
    <property type="entry name" value="Cation_efflux_TM"/>
</dbReference>
<protein>
    <submittedName>
        <fullName evidence="12">Cadmium, cobalt and zinc/H(+)-K(+) antiporter</fullName>
    </submittedName>
</protein>
<dbReference type="PANTHER" id="PTHR11562:SF17">
    <property type="entry name" value="RE54080P-RELATED"/>
    <property type="match status" value="1"/>
</dbReference>
<keyword evidence="8 9" id="KW-0472">Membrane</keyword>
<comment type="subcellular location">
    <subcellularLocation>
        <location evidence="1">Membrane</location>
        <topology evidence="1">Multi-pass membrane protein</topology>
    </subcellularLocation>
</comment>
<evidence type="ECO:0000259" key="10">
    <source>
        <dbReference type="Pfam" id="PF01545"/>
    </source>
</evidence>
<dbReference type="AlphaFoldDB" id="A0A5C5ZG68"/>
<dbReference type="Pfam" id="PF01545">
    <property type="entry name" value="Cation_efflux"/>
    <property type="match status" value="1"/>
</dbReference>
<dbReference type="GO" id="GO:0005886">
    <property type="term" value="C:plasma membrane"/>
    <property type="evidence" value="ECO:0007669"/>
    <property type="project" value="TreeGrafter"/>
</dbReference>
<dbReference type="NCBIfam" id="TIGR01297">
    <property type="entry name" value="CDF"/>
    <property type="match status" value="1"/>
</dbReference>
<dbReference type="SUPFAM" id="SSF161111">
    <property type="entry name" value="Cation efflux protein transmembrane domain-like"/>
    <property type="match status" value="1"/>
</dbReference>
<keyword evidence="4 9" id="KW-0812">Transmembrane</keyword>
<keyword evidence="5" id="KW-0862">Zinc</keyword>
<evidence type="ECO:0000256" key="4">
    <source>
        <dbReference type="ARBA" id="ARBA00022692"/>
    </source>
</evidence>
<dbReference type="InterPro" id="IPR050681">
    <property type="entry name" value="CDF/SLC30A"/>
</dbReference>
<evidence type="ECO:0000256" key="5">
    <source>
        <dbReference type="ARBA" id="ARBA00022906"/>
    </source>
</evidence>
<evidence type="ECO:0000256" key="6">
    <source>
        <dbReference type="ARBA" id="ARBA00022989"/>
    </source>
</evidence>
<dbReference type="Pfam" id="PF16916">
    <property type="entry name" value="ZT_dimer"/>
    <property type="match status" value="1"/>
</dbReference>
<evidence type="ECO:0000256" key="8">
    <source>
        <dbReference type="ARBA" id="ARBA00023136"/>
    </source>
</evidence>
<dbReference type="Gene3D" id="1.20.1510.10">
    <property type="entry name" value="Cation efflux protein transmembrane domain"/>
    <property type="match status" value="1"/>
</dbReference>
<accession>A0A5C5ZG68</accession>
<evidence type="ECO:0000256" key="2">
    <source>
        <dbReference type="ARBA" id="ARBA00008873"/>
    </source>
</evidence>
<feature type="transmembrane region" description="Helical" evidence="9">
    <location>
        <begin position="78"/>
        <end position="100"/>
    </location>
</feature>
<evidence type="ECO:0000256" key="9">
    <source>
        <dbReference type="SAM" id="Phobius"/>
    </source>
</evidence>
<keyword evidence="5" id="KW-0864">Zinc transport</keyword>
<dbReference type="InterPro" id="IPR027469">
    <property type="entry name" value="Cation_efflux_TMD_sf"/>
</dbReference>
<evidence type="ECO:0000259" key="11">
    <source>
        <dbReference type="Pfam" id="PF16916"/>
    </source>
</evidence>
<name>A0A5C5ZG68_9BACT</name>
<feature type="domain" description="Cation efflux protein cytoplasmic" evidence="11">
    <location>
        <begin position="211"/>
        <end position="284"/>
    </location>
</feature>
<sequence length="297" mass="31545">MAHSHDHGGDDYGRAFAIGVALNVAYVLVEAGYGLASGSLALLSDAGHNLSDVFGLLLAWGGHALAKIPPSSRRTYGWRGASVLAALLNALLLLAAIGAICWEAVRRFSEPAALGGTTIVVVAAVGVVINTITALLFVAGRKHDLNLRGAFLHMAADAAVSVGVVLAGLGIYATGWHWIDPTTSLVIAAVIFWSTWGLLKESANLAIQGAPEGIDIDEVRRFLNELDGVTAVHDLHVWAMSTREAALTVHLVKPQVENDDPLLEHARRGLHERFGIDHTTIQIERGEACRQSPDDTI</sequence>
<feature type="transmembrane region" description="Helical" evidence="9">
    <location>
        <begin position="178"/>
        <end position="199"/>
    </location>
</feature>
<feature type="transmembrane region" description="Helical" evidence="9">
    <location>
        <begin position="12"/>
        <end position="29"/>
    </location>
</feature>
<dbReference type="GO" id="GO:0005385">
    <property type="term" value="F:zinc ion transmembrane transporter activity"/>
    <property type="evidence" value="ECO:0007669"/>
    <property type="project" value="TreeGrafter"/>
</dbReference>
<evidence type="ECO:0000313" key="13">
    <source>
        <dbReference type="Proteomes" id="UP000315440"/>
    </source>
</evidence>
<feature type="transmembrane region" description="Helical" evidence="9">
    <location>
        <begin position="112"/>
        <end position="138"/>
    </location>
</feature>
<keyword evidence="13" id="KW-1185">Reference proteome</keyword>
<keyword evidence="3" id="KW-0813">Transport</keyword>
<comment type="similarity">
    <text evidence="2">Belongs to the cation diffusion facilitator (CDF) transporter (TC 2.A.4) family. SLC30A subfamily.</text>
</comment>
<dbReference type="InterPro" id="IPR036837">
    <property type="entry name" value="Cation_efflux_CTD_sf"/>
</dbReference>
<reference evidence="12 13" key="1">
    <citation type="submission" date="2019-02" db="EMBL/GenBank/DDBJ databases">
        <title>Deep-cultivation of Planctomycetes and their phenomic and genomic characterization uncovers novel biology.</title>
        <authorList>
            <person name="Wiegand S."/>
            <person name="Jogler M."/>
            <person name="Boedeker C."/>
            <person name="Pinto D."/>
            <person name="Vollmers J."/>
            <person name="Rivas-Marin E."/>
            <person name="Kohn T."/>
            <person name="Peeters S.H."/>
            <person name="Heuer A."/>
            <person name="Rast P."/>
            <person name="Oberbeckmann S."/>
            <person name="Bunk B."/>
            <person name="Jeske O."/>
            <person name="Meyerdierks A."/>
            <person name="Storesund J.E."/>
            <person name="Kallscheuer N."/>
            <person name="Luecker S."/>
            <person name="Lage O.M."/>
            <person name="Pohl T."/>
            <person name="Merkel B.J."/>
            <person name="Hornburger P."/>
            <person name="Mueller R.-W."/>
            <person name="Bruemmer F."/>
            <person name="Labrenz M."/>
            <person name="Spormann A.M."/>
            <person name="Op Den Camp H."/>
            <person name="Overmann J."/>
            <person name="Amann R."/>
            <person name="Jetten M.S.M."/>
            <person name="Mascher T."/>
            <person name="Medema M.H."/>
            <person name="Devos D.P."/>
            <person name="Kaster A.-K."/>
            <person name="Ovreas L."/>
            <person name="Rohde M."/>
            <person name="Galperin M.Y."/>
            <person name="Jogler C."/>
        </authorList>
    </citation>
    <scope>NUCLEOTIDE SEQUENCE [LARGE SCALE GENOMIC DNA]</scope>
    <source>
        <strain evidence="12 13">Mal64</strain>
    </source>
</reference>
<keyword evidence="7" id="KW-0406">Ion transport</keyword>
<dbReference type="InterPro" id="IPR002524">
    <property type="entry name" value="Cation_efflux"/>
</dbReference>
<evidence type="ECO:0000313" key="12">
    <source>
        <dbReference type="EMBL" id="TWT86138.1"/>
    </source>
</evidence>
<dbReference type="Proteomes" id="UP000315440">
    <property type="component" value="Unassembled WGS sequence"/>
</dbReference>
<dbReference type="OrthoDB" id="9809646at2"/>
<proteinExistence type="inferred from homology"/>
<keyword evidence="6 9" id="KW-1133">Transmembrane helix</keyword>
<evidence type="ECO:0000256" key="3">
    <source>
        <dbReference type="ARBA" id="ARBA00022448"/>
    </source>
</evidence>